<dbReference type="RefSeq" id="WP_232572379.1">
    <property type="nucleotide sequence ID" value="NZ_CP089466.1"/>
</dbReference>
<dbReference type="EMBL" id="JBHRWN010000002">
    <property type="protein sequence ID" value="MFC3476473.1"/>
    <property type="molecule type" value="Genomic_DNA"/>
</dbReference>
<gene>
    <name evidence="1" type="ORF">ACFOKC_01905</name>
</gene>
<dbReference type="AlphaFoldDB" id="A0ABD5NBW3"/>
<proteinExistence type="predicted"/>
<dbReference type="Proteomes" id="UP001595660">
    <property type="component" value="Unassembled WGS sequence"/>
</dbReference>
<protein>
    <submittedName>
        <fullName evidence="1">Uncharacterized protein</fullName>
    </submittedName>
</protein>
<keyword evidence="2" id="KW-1185">Reference proteome</keyword>
<accession>A0ABD5NBW3</accession>
<name>A0ABD5NBW3_9EURY</name>
<dbReference type="GeneID" id="69117619"/>
<organism evidence="1 2">
    <name type="scientific">Halobacterium litoreum</name>
    <dbReference type="NCBI Taxonomy" id="2039234"/>
    <lineage>
        <taxon>Archaea</taxon>
        <taxon>Methanobacteriati</taxon>
        <taxon>Methanobacteriota</taxon>
        <taxon>Stenosarchaea group</taxon>
        <taxon>Halobacteria</taxon>
        <taxon>Halobacteriales</taxon>
        <taxon>Halobacteriaceae</taxon>
        <taxon>Halobacterium</taxon>
    </lineage>
</organism>
<sequence length="71" mass="8068">MSTPASDWWDVADDPDPERDLDYALIDLDVIQTTTNGRDQVLVLPTDEDLLREDAFMVAEESAVRDLEKMV</sequence>
<comment type="caution">
    <text evidence="1">The sequence shown here is derived from an EMBL/GenBank/DDBJ whole genome shotgun (WGS) entry which is preliminary data.</text>
</comment>
<evidence type="ECO:0000313" key="2">
    <source>
        <dbReference type="Proteomes" id="UP001595660"/>
    </source>
</evidence>
<evidence type="ECO:0000313" key="1">
    <source>
        <dbReference type="EMBL" id="MFC3476473.1"/>
    </source>
</evidence>
<reference evidence="1 2" key="1">
    <citation type="journal article" date="2019" name="Int. J. Syst. Evol. Microbiol.">
        <title>The Global Catalogue of Microorganisms (GCM) 10K type strain sequencing project: providing services to taxonomists for standard genome sequencing and annotation.</title>
        <authorList>
            <consortium name="The Broad Institute Genomics Platform"/>
            <consortium name="The Broad Institute Genome Sequencing Center for Infectious Disease"/>
            <person name="Wu L."/>
            <person name="Ma J."/>
        </authorList>
    </citation>
    <scope>NUCLEOTIDE SEQUENCE [LARGE SCALE GENOMIC DNA]</scope>
    <source>
        <strain evidence="1 2">CGMCC 1.12562</strain>
    </source>
</reference>